<dbReference type="CDD" id="cd00063">
    <property type="entry name" value="FN3"/>
    <property type="match status" value="3"/>
</dbReference>
<proteinExistence type="predicted"/>
<sequence>MFMSFIRKITASCVYLFCFACAFLVLHGFHTKRVGAWLNQQGPTQASAVPPPPGEIEFPTVGSDSVSLSWGVPEGMDIRSLRFRVSWTSGTETCSLRVTDVNHMNIQSLSLGTEYIFSVATIGENNTQSQCVSAAVSTVIPAPEGLTVDSVDVTSVSLRWSRPHGLDQTPRFLVSYCCPGKDTQSISTASYSTVLSNLQPGTEYTVSVCTVLENGESEATSQTHCTGFSPPGKLNISFVDETSVSLSWDRPTDMEGVHHTFRVNWWGSRGQRESITTDENPTVLSHLRPGTEYSISVCTVLQSSGLESDPVCTTVCT</sequence>
<dbReference type="PANTHER" id="PTHR46708:SF2">
    <property type="entry name" value="FIBRONECTIN TYPE-III DOMAIN-CONTAINING PROTEIN"/>
    <property type="match status" value="1"/>
</dbReference>
<evidence type="ECO:0000259" key="2">
    <source>
        <dbReference type="PROSITE" id="PS50853"/>
    </source>
</evidence>
<feature type="domain" description="Fibronectin type-III" evidence="2">
    <location>
        <begin position="52"/>
        <end position="141"/>
    </location>
</feature>
<feature type="domain" description="Fibronectin type-III" evidence="2">
    <location>
        <begin position="230"/>
        <end position="317"/>
    </location>
</feature>
<dbReference type="Proteomes" id="UP001221898">
    <property type="component" value="Unassembled WGS sequence"/>
</dbReference>
<feature type="non-terminal residue" evidence="3">
    <location>
        <position position="1"/>
    </location>
</feature>
<protein>
    <recommendedName>
        <fullName evidence="2">Fibronectin type-III domain-containing protein</fullName>
    </recommendedName>
</protein>
<keyword evidence="4" id="KW-1185">Reference proteome</keyword>
<dbReference type="AlphaFoldDB" id="A0AAD7R1M3"/>
<dbReference type="EMBL" id="JAINUG010001466">
    <property type="protein sequence ID" value="KAJ8355275.1"/>
    <property type="molecule type" value="Genomic_DNA"/>
</dbReference>
<dbReference type="PROSITE" id="PS50853">
    <property type="entry name" value="FN3"/>
    <property type="match status" value="3"/>
</dbReference>
<accession>A0AAD7R1M3</accession>
<dbReference type="SMART" id="SM00060">
    <property type="entry name" value="FN3"/>
    <property type="match status" value="3"/>
</dbReference>
<evidence type="ECO:0000256" key="1">
    <source>
        <dbReference type="ARBA" id="ARBA00022737"/>
    </source>
</evidence>
<dbReference type="PANTHER" id="PTHR46708">
    <property type="entry name" value="TENASCIN"/>
    <property type="match status" value="1"/>
</dbReference>
<feature type="domain" description="Fibronectin type-III" evidence="2">
    <location>
        <begin position="142"/>
        <end position="229"/>
    </location>
</feature>
<dbReference type="Gene3D" id="2.60.40.10">
    <property type="entry name" value="Immunoglobulins"/>
    <property type="match status" value="3"/>
</dbReference>
<dbReference type="InterPro" id="IPR036116">
    <property type="entry name" value="FN3_sf"/>
</dbReference>
<dbReference type="SUPFAM" id="SSF49265">
    <property type="entry name" value="Fibronectin type III"/>
    <property type="match status" value="2"/>
</dbReference>
<gene>
    <name evidence="3" type="ORF">AAFF_G00076300</name>
</gene>
<name>A0AAD7R1M3_9TELE</name>
<evidence type="ECO:0000313" key="3">
    <source>
        <dbReference type="EMBL" id="KAJ8355275.1"/>
    </source>
</evidence>
<reference evidence="3" key="1">
    <citation type="journal article" date="2023" name="Science">
        <title>Genome structures resolve the early diversification of teleost fishes.</title>
        <authorList>
            <person name="Parey E."/>
            <person name="Louis A."/>
            <person name="Montfort J."/>
            <person name="Bouchez O."/>
            <person name="Roques C."/>
            <person name="Iampietro C."/>
            <person name="Lluch J."/>
            <person name="Castinel A."/>
            <person name="Donnadieu C."/>
            <person name="Desvignes T."/>
            <person name="Floi Bucao C."/>
            <person name="Jouanno E."/>
            <person name="Wen M."/>
            <person name="Mejri S."/>
            <person name="Dirks R."/>
            <person name="Jansen H."/>
            <person name="Henkel C."/>
            <person name="Chen W.J."/>
            <person name="Zahm M."/>
            <person name="Cabau C."/>
            <person name="Klopp C."/>
            <person name="Thompson A.W."/>
            <person name="Robinson-Rechavi M."/>
            <person name="Braasch I."/>
            <person name="Lecointre G."/>
            <person name="Bobe J."/>
            <person name="Postlethwait J.H."/>
            <person name="Berthelot C."/>
            <person name="Roest Crollius H."/>
            <person name="Guiguen Y."/>
        </authorList>
    </citation>
    <scope>NUCLEOTIDE SEQUENCE</scope>
    <source>
        <strain evidence="3">NC1722</strain>
    </source>
</reference>
<organism evidence="3 4">
    <name type="scientific">Aldrovandia affinis</name>
    <dbReference type="NCBI Taxonomy" id="143900"/>
    <lineage>
        <taxon>Eukaryota</taxon>
        <taxon>Metazoa</taxon>
        <taxon>Chordata</taxon>
        <taxon>Craniata</taxon>
        <taxon>Vertebrata</taxon>
        <taxon>Euteleostomi</taxon>
        <taxon>Actinopterygii</taxon>
        <taxon>Neopterygii</taxon>
        <taxon>Teleostei</taxon>
        <taxon>Notacanthiformes</taxon>
        <taxon>Halosauridae</taxon>
        <taxon>Aldrovandia</taxon>
    </lineage>
</organism>
<dbReference type="InterPro" id="IPR003961">
    <property type="entry name" value="FN3_dom"/>
</dbReference>
<evidence type="ECO:0000313" key="4">
    <source>
        <dbReference type="Proteomes" id="UP001221898"/>
    </source>
</evidence>
<keyword evidence="1" id="KW-0677">Repeat</keyword>
<dbReference type="InterPro" id="IPR013783">
    <property type="entry name" value="Ig-like_fold"/>
</dbReference>
<dbReference type="Pfam" id="PF00041">
    <property type="entry name" value="fn3"/>
    <property type="match status" value="3"/>
</dbReference>
<comment type="caution">
    <text evidence="3">The sequence shown here is derived from an EMBL/GenBank/DDBJ whole genome shotgun (WGS) entry which is preliminary data.</text>
</comment>
<dbReference type="InterPro" id="IPR050991">
    <property type="entry name" value="ECM_Regulatory_Proteins"/>
</dbReference>